<dbReference type="OrthoDB" id="10295407at2759"/>
<protein>
    <submittedName>
        <fullName evidence="1">Uncharacterized protein</fullName>
    </submittedName>
</protein>
<accession>A0A2P5BZC7</accession>
<dbReference type="EMBL" id="JXTB01000198">
    <property type="protein sequence ID" value="PON54157.1"/>
    <property type="molecule type" value="Genomic_DNA"/>
</dbReference>
<name>A0A2P5BZC7_PARAD</name>
<reference evidence="2" key="1">
    <citation type="submission" date="2016-06" db="EMBL/GenBank/DDBJ databases">
        <title>Parallel loss of symbiosis genes in relatives of nitrogen-fixing non-legume Parasponia.</title>
        <authorList>
            <person name="Van Velzen R."/>
            <person name="Holmer R."/>
            <person name="Bu F."/>
            <person name="Rutten L."/>
            <person name="Van Zeijl A."/>
            <person name="Liu W."/>
            <person name="Santuari L."/>
            <person name="Cao Q."/>
            <person name="Sharma T."/>
            <person name="Shen D."/>
            <person name="Roswanjaya Y."/>
            <person name="Wardhani T."/>
            <person name="Kalhor M.S."/>
            <person name="Jansen J."/>
            <person name="Van den Hoogen J."/>
            <person name="Gungor B."/>
            <person name="Hartog M."/>
            <person name="Hontelez J."/>
            <person name="Verver J."/>
            <person name="Yang W.-C."/>
            <person name="Schijlen E."/>
            <person name="Repin R."/>
            <person name="Schilthuizen M."/>
            <person name="Schranz E."/>
            <person name="Heidstra R."/>
            <person name="Miyata K."/>
            <person name="Fedorova E."/>
            <person name="Kohlen W."/>
            <person name="Bisseling T."/>
            <person name="Smit S."/>
            <person name="Geurts R."/>
        </authorList>
    </citation>
    <scope>NUCLEOTIDE SEQUENCE [LARGE SCALE GENOMIC DNA]</scope>
    <source>
        <strain evidence="2">cv. WU1-14</strain>
    </source>
</reference>
<evidence type="ECO:0000313" key="1">
    <source>
        <dbReference type="EMBL" id="PON54157.1"/>
    </source>
</evidence>
<dbReference type="Proteomes" id="UP000237105">
    <property type="component" value="Unassembled WGS sequence"/>
</dbReference>
<comment type="caution">
    <text evidence="1">The sequence shown here is derived from an EMBL/GenBank/DDBJ whole genome shotgun (WGS) entry which is preliminary data.</text>
</comment>
<gene>
    <name evidence="1" type="ORF">PanWU01x14_197060</name>
</gene>
<keyword evidence="2" id="KW-1185">Reference proteome</keyword>
<proteinExistence type="predicted"/>
<dbReference type="AlphaFoldDB" id="A0A2P5BZC7"/>
<organism evidence="1 2">
    <name type="scientific">Parasponia andersonii</name>
    <name type="common">Sponia andersonii</name>
    <dbReference type="NCBI Taxonomy" id="3476"/>
    <lineage>
        <taxon>Eukaryota</taxon>
        <taxon>Viridiplantae</taxon>
        <taxon>Streptophyta</taxon>
        <taxon>Embryophyta</taxon>
        <taxon>Tracheophyta</taxon>
        <taxon>Spermatophyta</taxon>
        <taxon>Magnoliopsida</taxon>
        <taxon>eudicotyledons</taxon>
        <taxon>Gunneridae</taxon>
        <taxon>Pentapetalae</taxon>
        <taxon>rosids</taxon>
        <taxon>fabids</taxon>
        <taxon>Rosales</taxon>
        <taxon>Cannabaceae</taxon>
        <taxon>Parasponia</taxon>
    </lineage>
</organism>
<evidence type="ECO:0000313" key="2">
    <source>
        <dbReference type="Proteomes" id="UP000237105"/>
    </source>
</evidence>
<sequence>MFLIPRSCLPFGMKVIPSLAYYIGQPSPYFLFRRKARPMVLDVQRTKPILRPLANGLWPVVLVPRKLSVIRQGVEYTTPQLNPIPIL</sequence>